<dbReference type="Pfam" id="PF13855">
    <property type="entry name" value="LRR_8"/>
    <property type="match status" value="1"/>
</dbReference>
<feature type="compositionally biased region" description="Low complexity" evidence="3">
    <location>
        <begin position="25"/>
        <end position="45"/>
    </location>
</feature>
<reference evidence="4 5" key="1">
    <citation type="journal article" date="2017" name="Mol. Ecol.">
        <title>Comparative and population genomic landscape of Phellinus noxius: A hypervariable fungus causing root rot in trees.</title>
        <authorList>
            <person name="Chung C.L."/>
            <person name="Lee T.J."/>
            <person name="Akiba M."/>
            <person name="Lee H.H."/>
            <person name="Kuo T.H."/>
            <person name="Liu D."/>
            <person name="Ke H.M."/>
            <person name="Yokoi T."/>
            <person name="Roa M.B."/>
            <person name="Lu M.J."/>
            <person name="Chang Y.Y."/>
            <person name="Ann P.J."/>
            <person name="Tsai J.N."/>
            <person name="Chen C.Y."/>
            <person name="Tzean S.S."/>
            <person name="Ota Y."/>
            <person name="Hattori T."/>
            <person name="Sahashi N."/>
            <person name="Liou R.F."/>
            <person name="Kikuchi T."/>
            <person name="Tsai I.J."/>
        </authorList>
    </citation>
    <scope>NUCLEOTIDE SEQUENCE [LARGE SCALE GENOMIC DNA]</scope>
    <source>
        <strain evidence="4 5">FFPRI411160</strain>
    </source>
</reference>
<name>A0A286UKB3_9AGAM</name>
<proteinExistence type="predicted"/>
<dbReference type="STRING" id="2282107.A0A286UKB3"/>
<dbReference type="GO" id="GO:0005737">
    <property type="term" value="C:cytoplasm"/>
    <property type="evidence" value="ECO:0007669"/>
    <property type="project" value="TreeGrafter"/>
</dbReference>
<evidence type="ECO:0000256" key="3">
    <source>
        <dbReference type="SAM" id="MobiDB-lite"/>
    </source>
</evidence>
<dbReference type="InterPro" id="IPR003591">
    <property type="entry name" value="Leu-rich_rpt_typical-subtyp"/>
</dbReference>
<feature type="compositionally biased region" description="Acidic residues" evidence="3">
    <location>
        <begin position="56"/>
        <end position="67"/>
    </location>
</feature>
<feature type="compositionally biased region" description="Polar residues" evidence="3">
    <location>
        <begin position="70"/>
        <end position="84"/>
    </location>
</feature>
<evidence type="ECO:0000256" key="2">
    <source>
        <dbReference type="ARBA" id="ARBA00022737"/>
    </source>
</evidence>
<dbReference type="SUPFAM" id="SSF52058">
    <property type="entry name" value="L domain-like"/>
    <property type="match status" value="1"/>
</dbReference>
<dbReference type="AlphaFoldDB" id="A0A286UKB3"/>
<protein>
    <submittedName>
        <fullName evidence="4">Uncharacterized protein</fullName>
    </submittedName>
</protein>
<sequence length="593" mass="66579">MQKMGEVDNNNILQPSFEMYYADASSSPPSSPISQIDSSPMSSPPTYAVDSSSQDEFSDIEIEENEENMVGSSKINASQAQTQRRASESKSQRRRKPSDVPFAHPYAASTNTHKRSPGYAKYSKDTTRPKFKRPKYALDNFDVTIEESNVTGGQTASSFTRTFGFDRVNEQSERPNTQFNVPLEQDPYLRDTGILGRKAELSDVEREKVEREKLLWDETLAHAVDFAEGKIDLSEQSLTFIPPNIGDLKNLVWVPDSNPSSPLKEKPNRPLGLRSVSKSTNSIIFGANSLGEGKDEIHLFLAKNFFKSLPSELFSLQALTVLSLRGNKLSEIPPQICQLKNLRELNVANNRLRYLPSEIMDMKSLTKLMVDPNPFLENPFIETGQLWCSQTERSCNILPLTEFALRKLLGPDPDDPNSYNISAPNKYITLLESRWSLPIESDFDIAPVLRETMASCVPGSIASLKSALSSYQNRDYTIEYARSLCSSPRHSELIDGKYRLPVFFNHAEERITWEKRVAGLEIGGKTGIPIRWRGCSPGCLDYLGPSEGQDDDWDHSMEVDNSELTMIVDSSASENESLGFQKFNTDDIDLDDM</sequence>
<evidence type="ECO:0000313" key="4">
    <source>
        <dbReference type="EMBL" id="PAV20008.1"/>
    </source>
</evidence>
<dbReference type="EMBL" id="NBII01000004">
    <property type="protein sequence ID" value="PAV20008.1"/>
    <property type="molecule type" value="Genomic_DNA"/>
</dbReference>
<evidence type="ECO:0000313" key="5">
    <source>
        <dbReference type="Proteomes" id="UP000217199"/>
    </source>
</evidence>
<keyword evidence="5" id="KW-1185">Reference proteome</keyword>
<dbReference type="PANTHER" id="PTHR48051">
    <property type="match status" value="1"/>
</dbReference>
<accession>A0A286UKB3</accession>
<dbReference type="Proteomes" id="UP000217199">
    <property type="component" value="Unassembled WGS sequence"/>
</dbReference>
<dbReference type="InterPro" id="IPR032675">
    <property type="entry name" value="LRR_dom_sf"/>
</dbReference>
<dbReference type="InterPro" id="IPR050216">
    <property type="entry name" value="LRR_domain-containing"/>
</dbReference>
<feature type="region of interest" description="Disordered" evidence="3">
    <location>
        <begin position="22"/>
        <end position="133"/>
    </location>
</feature>
<dbReference type="PROSITE" id="PS51450">
    <property type="entry name" value="LRR"/>
    <property type="match status" value="1"/>
</dbReference>
<dbReference type="InParanoid" id="A0A286UKB3"/>
<evidence type="ECO:0000256" key="1">
    <source>
        <dbReference type="ARBA" id="ARBA00022614"/>
    </source>
</evidence>
<dbReference type="SMART" id="SM00369">
    <property type="entry name" value="LRR_TYP"/>
    <property type="match status" value="2"/>
</dbReference>
<keyword evidence="1" id="KW-0433">Leucine-rich repeat</keyword>
<keyword evidence="2" id="KW-0677">Repeat</keyword>
<dbReference type="OrthoDB" id="660555at2759"/>
<organism evidence="4 5">
    <name type="scientific">Pyrrhoderma noxium</name>
    <dbReference type="NCBI Taxonomy" id="2282107"/>
    <lineage>
        <taxon>Eukaryota</taxon>
        <taxon>Fungi</taxon>
        <taxon>Dikarya</taxon>
        <taxon>Basidiomycota</taxon>
        <taxon>Agaricomycotina</taxon>
        <taxon>Agaricomycetes</taxon>
        <taxon>Hymenochaetales</taxon>
        <taxon>Hymenochaetaceae</taxon>
        <taxon>Pyrrhoderma</taxon>
    </lineage>
</organism>
<comment type="caution">
    <text evidence="4">The sequence shown here is derived from an EMBL/GenBank/DDBJ whole genome shotgun (WGS) entry which is preliminary data.</text>
</comment>
<dbReference type="PANTHER" id="PTHR48051:SF1">
    <property type="entry name" value="RAS SUPPRESSOR PROTEIN 1"/>
    <property type="match status" value="1"/>
</dbReference>
<dbReference type="InterPro" id="IPR001611">
    <property type="entry name" value="Leu-rich_rpt"/>
</dbReference>
<gene>
    <name evidence="4" type="ORF">PNOK_0494200</name>
</gene>
<dbReference type="Gene3D" id="3.80.10.10">
    <property type="entry name" value="Ribonuclease Inhibitor"/>
    <property type="match status" value="1"/>
</dbReference>